<evidence type="ECO:0000256" key="5">
    <source>
        <dbReference type="SAM" id="Phobius"/>
    </source>
</evidence>
<keyword evidence="5" id="KW-0472">Membrane</keyword>
<evidence type="ECO:0000313" key="6">
    <source>
        <dbReference type="EMBL" id="CRK40447.1"/>
    </source>
</evidence>
<feature type="transmembrane region" description="Helical" evidence="5">
    <location>
        <begin position="212"/>
        <end position="234"/>
    </location>
</feature>
<dbReference type="AlphaFoldDB" id="A0A0G4N1X4"/>
<keyword evidence="5" id="KW-0812">Transmembrane</keyword>
<dbReference type="GO" id="GO:0016491">
    <property type="term" value="F:oxidoreductase activity"/>
    <property type="evidence" value="ECO:0007669"/>
    <property type="project" value="UniProtKB-KW"/>
</dbReference>
<feature type="region of interest" description="Disordered" evidence="4">
    <location>
        <begin position="139"/>
        <end position="177"/>
    </location>
</feature>
<dbReference type="GO" id="GO:0043386">
    <property type="term" value="P:mycotoxin biosynthetic process"/>
    <property type="evidence" value="ECO:0007669"/>
    <property type="project" value="InterPro"/>
</dbReference>
<feature type="non-terminal residue" evidence="6">
    <location>
        <position position="1"/>
    </location>
</feature>
<dbReference type="Proteomes" id="UP000045706">
    <property type="component" value="Unassembled WGS sequence"/>
</dbReference>
<evidence type="ECO:0000313" key="7">
    <source>
        <dbReference type="Proteomes" id="UP000045706"/>
    </source>
</evidence>
<keyword evidence="5" id="KW-1133">Transmembrane helix</keyword>
<name>A0A0G4N1X4_VERLO</name>
<keyword evidence="2" id="KW-0560">Oxidoreductase</keyword>
<protein>
    <recommendedName>
        <fullName evidence="8">Oxidase ustYa</fullName>
    </recommendedName>
</protein>
<dbReference type="Pfam" id="PF11807">
    <property type="entry name" value="UstYa"/>
    <property type="match status" value="1"/>
</dbReference>
<feature type="region of interest" description="Disordered" evidence="4">
    <location>
        <begin position="85"/>
        <end position="108"/>
    </location>
</feature>
<evidence type="ECO:0008006" key="8">
    <source>
        <dbReference type="Google" id="ProtNLM"/>
    </source>
</evidence>
<feature type="non-terminal residue" evidence="6">
    <location>
        <position position="612"/>
    </location>
</feature>
<accession>A0A0G4N1X4</accession>
<reference evidence="7" key="1">
    <citation type="submission" date="2015-05" db="EMBL/GenBank/DDBJ databases">
        <authorList>
            <person name="Fogelqvist Johan"/>
        </authorList>
    </citation>
    <scope>NUCLEOTIDE SEQUENCE [LARGE SCALE GENOMIC DNA]</scope>
</reference>
<comment type="pathway">
    <text evidence="1">Mycotoxin biosynthesis.</text>
</comment>
<evidence type="ECO:0000256" key="1">
    <source>
        <dbReference type="ARBA" id="ARBA00004685"/>
    </source>
</evidence>
<evidence type="ECO:0000256" key="4">
    <source>
        <dbReference type="SAM" id="MobiDB-lite"/>
    </source>
</evidence>
<evidence type="ECO:0000256" key="3">
    <source>
        <dbReference type="ARBA" id="ARBA00035112"/>
    </source>
</evidence>
<dbReference type="InterPro" id="IPR021765">
    <property type="entry name" value="UstYa-like"/>
</dbReference>
<evidence type="ECO:0000256" key="2">
    <source>
        <dbReference type="ARBA" id="ARBA00023002"/>
    </source>
</evidence>
<proteinExistence type="inferred from homology"/>
<comment type="similarity">
    <text evidence="3">Belongs to the ustYa family.</text>
</comment>
<dbReference type="PANTHER" id="PTHR33365">
    <property type="entry name" value="YALI0B05434P"/>
    <property type="match status" value="1"/>
</dbReference>
<dbReference type="PANTHER" id="PTHR33365:SF11">
    <property type="entry name" value="TAT PATHWAY SIGNAL SEQUENCE"/>
    <property type="match status" value="1"/>
</dbReference>
<organism evidence="6 7">
    <name type="scientific">Verticillium longisporum</name>
    <name type="common">Verticillium dahliae var. longisporum</name>
    <dbReference type="NCBI Taxonomy" id="100787"/>
    <lineage>
        <taxon>Eukaryota</taxon>
        <taxon>Fungi</taxon>
        <taxon>Dikarya</taxon>
        <taxon>Ascomycota</taxon>
        <taxon>Pezizomycotina</taxon>
        <taxon>Sordariomycetes</taxon>
        <taxon>Hypocreomycetidae</taxon>
        <taxon>Glomerellales</taxon>
        <taxon>Plectosphaerellaceae</taxon>
        <taxon>Verticillium</taxon>
    </lineage>
</organism>
<gene>
    <name evidence="6" type="ORF">BN1723_015719</name>
</gene>
<dbReference type="EMBL" id="CVQI01032064">
    <property type="protein sequence ID" value="CRK40447.1"/>
    <property type="molecule type" value="Genomic_DNA"/>
</dbReference>
<sequence length="612" mass="70206">SYSSETLSARRFAIWVATLVYTARRASGRKLDDDLELHSVAHGQRRNIFVRFHPRHLPRLTFGSRFKKFRRSLFRVMTPTSSEVRDATPSRYVGPMRHQHRRSEMRPPPALAEAAKLCLTSIRQDFPLTQVLVRPSTDEPQILQPEPIMDSQPLTYQDLSPRDEHDESSSATEVESVLLNEKDREWRDVLLDPPTSPRSASSLSARWWRHHLIINTVLILFYVVLSMVLLWKIADAPSTSLRQVGGGLIADRPPNFATKVIKWESDPSFVPNNTAEFFEQQTVDKWQSLLPVNAHRGDSETFSTTSMTHQLHCLFMMGRVYAGVTERRTAELPADYHAHFLHCIDYIRQGIMCSGDVALEPHTPEDADDLGAKDGGWNGLHVCKDYGQVLEYLDVLTIVSVAVYTEPQAYRFVICSTPKSTHVPQSRLPDTRRTSLIKLKMRNTIIDTVRRLECCMAERDNRHKSRPCDNHRPILPNPIVRLFKTCHSTPAHRSILHHDNGPRRRQSPRIKNFFGLERIRAAVRRQVLNYDRRCKGLLRHGQVTIVMRLHRQPEPALGNHLEDARFGWLAVKVIGQNAIARMSSYSSVHERRRVANAAAYDKDEVSIVQDFE</sequence>